<sequence>MGTRGYRVYRHKGYYHVHYNHFDSYPNGLGVQVAAEVPRDPEAYKEWLERLRKSLDADFEENKSQVDSLDYFITKEQADFYNDIMIEWIYEIDLDHEVFLVDSNPLFALNNMPPSSESFVKWIGVDSYEHRSYDRSTPKEHVYNWKAVPPQVDDSIIDDYTARQPSPQSYSLSEVLGTTGSIGNCEAVRIALYEAIVGRMMLVWEIGHHIRHLEAISDPADISGDMLSIGVDLVQVTVGRMFFGNSDQKVKYATSSKGLAFSWLAADICLRITTHLDDERHLKKSILELVDEVALNRQPGIVTYGILFSFFHCVIVRVDLNNQFKSTTALQFLPSFYATSSFTPGIAAIGSLAHHCLDIATKASAMDTREPAHFLHQVPLDVLELITGHLSLSDLHHLCAASPLFAPAAESLLRFPHIEDYRLIEVSEAGGKKTGDKTSKAGTSLTSKTFSTMVQSSFGPLLVVGDSGTNSFGVSVGHSGVKQVRWRKEDRPV</sequence>
<organism evidence="1 2">
    <name type="scientific">Mycena albidolilacea</name>
    <dbReference type="NCBI Taxonomy" id="1033008"/>
    <lineage>
        <taxon>Eukaryota</taxon>
        <taxon>Fungi</taxon>
        <taxon>Dikarya</taxon>
        <taxon>Basidiomycota</taxon>
        <taxon>Agaricomycotina</taxon>
        <taxon>Agaricomycetes</taxon>
        <taxon>Agaricomycetidae</taxon>
        <taxon>Agaricales</taxon>
        <taxon>Marasmiineae</taxon>
        <taxon>Mycenaceae</taxon>
        <taxon>Mycena</taxon>
    </lineage>
</organism>
<accession>A0AAD7EVP9</accession>
<evidence type="ECO:0000313" key="2">
    <source>
        <dbReference type="Proteomes" id="UP001218218"/>
    </source>
</evidence>
<reference evidence="1" key="1">
    <citation type="submission" date="2023-03" db="EMBL/GenBank/DDBJ databases">
        <title>Massive genome expansion in bonnet fungi (Mycena s.s.) driven by repeated elements and novel gene families across ecological guilds.</title>
        <authorList>
            <consortium name="Lawrence Berkeley National Laboratory"/>
            <person name="Harder C.B."/>
            <person name="Miyauchi S."/>
            <person name="Viragh M."/>
            <person name="Kuo A."/>
            <person name="Thoen E."/>
            <person name="Andreopoulos B."/>
            <person name="Lu D."/>
            <person name="Skrede I."/>
            <person name="Drula E."/>
            <person name="Henrissat B."/>
            <person name="Morin E."/>
            <person name="Kohler A."/>
            <person name="Barry K."/>
            <person name="LaButti K."/>
            <person name="Morin E."/>
            <person name="Salamov A."/>
            <person name="Lipzen A."/>
            <person name="Mereny Z."/>
            <person name="Hegedus B."/>
            <person name="Baldrian P."/>
            <person name="Stursova M."/>
            <person name="Weitz H."/>
            <person name="Taylor A."/>
            <person name="Grigoriev I.V."/>
            <person name="Nagy L.G."/>
            <person name="Martin F."/>
            <person name="Kauserud H."/>
        </authorList>
    </citation>
    <scope>NUCLEOTIDE SEQUENCE</scope>
    <source>
        <strain evidence="1">CBHHK002</strain>
    </source>
</reference>
<dbReference type="EMBL" id="JARIHO010000014">
    <property type="protein sequence ID" value="KAJ7350814.1"/>
    <property type="molecule type" value="Genomic_DNA"/>
</dbReference>
<name>A0AAD7EVP9_9AGAR</name>
<dbReference type="Proteomes" id="UP001218218">
    <property type="component" value="Unassembled WGS sequence"/>
</dbReference>
<dbReference type="AlphaFoldDB" id="A0AAD7EVP9"/>
<keyword evidence="2" id="KW-1185">Reference proteome</keyword>
<comment type="caution">
    <text evidence="1">The sequence shown here is derived from an EMBL/GenBank/DDBJ whole genome shotgun (WGS) entry which is preliminary data.</text>
</comment>
<protein>
    <recommendedName>
        <fullName evidence="3">F-box domain-containing protein</fullName>
    </recommendedName>
</protein>
<gene>
    <name evidence="1" type="ORF">DFH08DRAFT_862437</name>
</gene>
<evidence type="ECO:0000313" key="1">
    <source>
        <dbReference type="EMBL" id="KAJ7350814.1"/>
    </source>
</evidence>
<evidence type="ECO:0008006" key="3">
    <source>
        <dbReference type="Google" id="ProtNLM"/>
    </source>
</evidence>
<proteinExistence type="predicted"/>